<dbReference type="OrthoDB" id="6058745at2"/>
<evidence type="ECO:0000313" key="7">
    <source>
        <dbReference type="Proteomes" id="UP000261704"/>
    </source>
</evidence>
<dbReference type="InterPro" id="IPR038765">
    <property type="entry name" value="Papain-like_cys_pep_sf"/>
</dbReference>
<reference evidence="6 7" key="1">
    <citation type="submission" date="2018-09" db="EMBL/GenBank/DDBJ databases">
        <title>Profundibacter amoris BAR1 gen. nov., sp. nov., a new member of the Roseobacter clade isolated at Lokis Castle Vent Field on the Arctic Mid-Oceanic Ridge.</title>
        <authorList>
            <person name="Le Moine Bauer S."/>
            <person name="Sjoeberg A.G."/>
            <person name="L'Haridon S."/>
            <person name="Stokke R."/>
            <person name="Roalkvam I."/>
            <person name="Steen I.H."/>
            <person name="Dahle H."/>
        </authorList>
    </citation>
    <scope>NUCLEOTIDE SEQUENCE [LARGE SCALE GENOMIC DNA]</scope>
    <source>
        <strain evidence="6 7">BAR1</strain>
    </source>
</reference>
<dbReference type="RefSeq" id="WP_118943277.1">
    <property type="nucleotide sequence ID" value="NZ_CP032125.1"/>
</dbReference>
<evidence type="ECO:0000256" key="2">
    <source>
        <dbReference type="ARBA" id="ARBA00022670"/>
    </source>
</evidence>
<dbReference type="InterPro" id="IPR000064">
    <property type="entry name" value="NLP_P60_dom"/>
</dbReference>
<keyword evidence="3" id="KW-0378">Hydrolase</keyword>
<dbReference type="GO" id="GO:0006508">
    <property type="term" value="P:proteolysis"/>
    <property type="evidence" value="ECO:0007669"/>
    <property type="project" value="UniProtKB-KW"/>
</dbReference>
<gene>
    <name evidence="6" type="ORF">BAR1_12235</name>
</gene>
<organism evidence="6 7">
    <name type="scientific">Profundibacter amoris</name>
    <dbReference type="NCBI Taxonomy" id="2171755"/>
    <lineage>
        <taxon>Bacteria</taxon>
        <taxon>Pseudomonadati</taxon>
        <taxon>Pseudomonadota</taxon>
        <taxon>Alphaproteobacteria</taxon>
        <taxon>Rhodobacterales</taxon>
        <taxon>Paracoccaceae</taxon>
        <taxon>Profundibacter</taxon>
    </lineage>
</organism>
<dbReference type="InterPro" id="IPR011929">
    <property type="entry name" value="Phage_pept_NlpC/P60"/>
</dbReference>
<dbReference type="EMBL" id="CP032125">
    <property type="protein sequence ID" value="AXX98622.1"/>
    <property type="molecule type" value="Genomic_DNA"/>
</dbReference>
<dbReference type="Proteomes" id="UP000261704">
    <property type="component" value="Chromosome"/>
</dbReference>
<dbReference type="AlphaFoldDB" id="A0A347UIE4"/>
<dbReference type="PROSITE" id="PS51935">
    <property type="entry name" value="NLPC_P60"/>
    <property type="match status" value="1"/>
</dbReference>
<dbReference type="PANTHER" id="PTHR47053:SF1">
    <property type="entry name" value="MUREIN DD-ENDOPEPTIDASE MEPH-RELATED"/>
    <property type="match status" value="1"/>
</dbReference>
<proteinExistence type="inferred from homology"/>
<evidence type="ECO:0000256" key="3">
    <source>
        <dbReference type="ARBA" id="ARBA00022801"/>
    </source>
</evidence>
<dbReference type="PANTHER" id="PTHR47053">
    <property type="entry name" value="MUREIN DD-ENDOPEPTIDASE MEPH-RELATED"/>
    <property type="match status" value="1"/>
</dbReference>
<protein>
    <submittedName>
        <fullName evidence="6">Peptidase</fullName>
    </submittedName>
</protein>
<evidence type="ECO:0000259" key="5">
    <source>
        <dbReference type="PROSITE" id="PS51935"/>
    </source>
</evidence>
<comment type="similarity">
    <text evidence="1">Belongs to the peptidase C40 family.</text>
</comment>
<keyword evidence="2" id="KW-0645">Protease</keyword>
<dbReference type="KEGG" id="pamo:BAR1_12235"/>
<sequence>MTGARNTAPTRIVKSARRWIGTPYHDQASVRGVGCDCLGLLRGVWRDVVGPEPMPMPPYSRDWGEAGPVEVLAEAARAAMQELDVAEARAGDIILFRMRAGAIAKHVGILSGGGHFIHAYERTGVIEEHLTPAWQRRIAFAFRFPVR</sequence>
<dbReference type="GO" id="GO:0008234">
    <property type="term" value="F:cysteine-type peptidase activity"/>
    <property type="evidence" value="ECO:0007669"/>
    <property type="project" value="UniProtKB-KW"/>
</dbReference>
<dbReference type="SUPFAM" id="SSF54001">
    <property type="entry name" value="Cysteine proteinases"/>
    <property type="match status" value="1"/>
</dbReference>
<dbReference type="Pfam" id="PF00877">
    <property type="entry name" value="NLPC_P60"/>
    <property type="match status" value="1"/>
</dbReference>
<name>A0A347UIE4_9RHOB</name>
<evidence type="ECO:0000256" key="4">
    <source>
        <dbReference type="ARBA" id="ARBA00022807"/>
    </source>
</evidence>
<evidence type="ECO:0000313" key="6">
    <source>
        <dbReference type="EMBL" id="AXX98622.1"/>
    </source>
</evidence>
<dbReference type="Gene3D" id="3.90.1720.10">
    <property type="entry name" value="endopeptidase domain like (from Nostoc punctiforme)"/>
    <property type="match status" value="1"/>
</dbReference>
<evidence type="ECO:0000256" key="1">
    <source>
        <dbReference type="ARBA" id="ARBA00007074"/>
    </source>
</evidence>
<keyword evidence="7" id="KW-1185">Reference proteome</keyword>
<dbReference type="InterPro" id="IPR051202">
    <property type="entry name" value="Peptidase_C40"/>
</dbReference>
<keyword evidence="4" id="KW-0788">Thiol protease</keyword>
<dbReference type="NCBIfam" id="TIGR02219">
    <property type="entry name" value="phage_NlpC_fam"/>
    <property type="match status" value="1"/>
</dbReference>
<accession>A0A347UIE4</accession>
<feature type="domain" description="NlpC/P60" evidence="5">
    <location>
        <begin position="6"/>
        <end position="145"/>
    </location>
</feature>